<proteinExistence type="predicted"/>
<evidence type="ECO:0000313" key="2">
    <source>
        <dbReference type="EMBL" id="SVB01833.1"/>
    </source>
</evidence>
<feature type="non-terminal residue" evidence="2">
    <location>
        <position position="22"/>
    </location>
</feature>
<dbReference type="EMBL" id="UINC01025721">
    <property type="protein sequence ID" value="SVB01833.1"/>
    <property type="molecule type" value="Genomic_DNA"/>
</dbReference>
<name>A0A382ALC6_9ZZZZ</name>
<dbReference type="AlphaFoldDB" id="A0A382ALC6"/>
<organism evidence="2">
    <name type="scientific">marine metagenome</name>
    <dbReference type="NCBI Taxonomy" id="408172"/>
    <lineage>
        <taxon>unclassified sequences</taxon>
        <taxon>metagenomes</taxon>
        <taxon>ecological metagenomes</taxon>
    </lineage>
</organism>
<gene>
    <name evidence="2" type="ORF">METZ01_LOCUS154687</name>
</gene>
<reference evidence="2" key="1">
    <citation type="submission" date="2018-05" db="EMBL/GenBank/DDBJ databases">
        <authorList>
            <person name="Lanie J.A."/>
            <person name="Ng W.-L."/>
            <person name="Kazmierczak K.M."/>
            <person name="Andrzejewski T.M."/>
            <person name="Davidsen T.M."/>
            <person name="Wayne K.J."/>
            <person name="Tettelin H."/>
            <person name="Glass J.I."/>
            <person name="Rusch D."/>
            <person name="Podicherti R."/>
            <person name="Tsui H.-C.T."/>
            <person name="Winkler M.E."/>
        </authorList>
    </citation>
    <scope>NUCLEOTIDE SEQUENCE</scope>
</reference>
<accession>A0A382ALC6</accession>
<sequence>MSAQEMEVPDARHSGGKNIFPR</sequence>
<evidence type="ECO:0000256" key="1">
    <source>
        <dbReference type="SAM" id="MobiDB-lite"/>
    </source>
</evidence>
<feature type="region of interest" description="Disordered" evidence="1">
    <location>
        <begin position="1"/>
        <end position="22"/>
    </location>
</feature>
<protein>
    <submittedName>
        <fullName evidence="2">Uncharacterized protein</fullName>
    </submittedName>
</protein>